<protein>
    <submittedName>
        <fullName evidence="3">PIR protein CIR protein</fullName>
    </submittedName>
</protein>
<feature type="compositionally biased region" description="Polar residues" evidence="1">
    <location>
        <begin position="414"/>
        <end position="427"/>
    </location>
</feature>
<evidence type="ECO:0000256" key="2">
    <source>
        <dbReference type="SAM" id="Phobius"/>
    </source>
</evidence>
<dbReference type="VEuPathDB" id="PlasmoDB:PVLDE_0700070"/>
<keyword evidence="2" id="KW-0472">Membrane</keyword>
<feature type="compositionally biased region" description="Pro residues" evidence="1">
    <location>
        <begin position="580"/>
        <end position="595"/>
    </location>
</feature>
<keyword evidence="2" id="KW-0812">Transmembrane</keyword>
<feature type="compositionally biased region" description="Acidic residues" evidence="1">
    <location>
        <begin position="276"/>
        <end position="307"/>
    </location>
</feature>
<sequence>MNACNTFSEVDNLFINYETNEDEFNTDDGLYNRYCPIKNGYKRCETNYEKLSAISRHAYTELMQNDQVDIESKNDLNVDFLIMGLSNRLYKISKDHSLSLKDAFGKYLGNSIGSFNHQSILYNKKYYMGYNIGVMNGFYLLFKQICETIRISEKPNAQQYEYLNNVTQCHIMYDKLYDFVNQCDPYLQLLDHLKTIYNELIEAVIKVNGNDQILRSKLTKLSPIDKTKFEYEFNSAECKKLNKRLAKTTPNIIKLGIQMLKDDEKRKNGEGSQSTEGEDDEDLDIDLDEEDDDLDLDDEEDGDDLQNNDDTTKISSDQMQNTPQGTPPVPAQPVPTPSGASPSIPDNGADTTGSKANPQSDSSNHTPTSDNNQGGSGGIDGVICDKVGTGSGKDGKIGGTGSGSCGDQRPPNPVSVNQSSASENSGAGSKGSGDQGATNSSGTSNGYWSSNWGSLNLLNYLPSASKIYETQNRILTEASNKISSAYNSAVIVVKDAYDTTIATVKDTYNSAVTNLNYAYTTSTNYISGAVSSITNQLSSLGSFSQLGDDQSELGGPGNGSSTGDNPLKIPQTPKSDSDSPPLPPSPSVTLPPPQTSSPSQLQQTAPQKIQATNLQPHSGPTQDSSQITDQNGGSNPVQSHNTNPGTGISQTTNYSTDQSSTGSGITTETVVKIDEKSSIWCIASNKKCDVLSIGIICISIFAFLTIMYKYISFGSGKNSKTKKNMKRVINLADGNRKTQIIIKSYDRNKRLKPVINSVGRKKDSLLNICKLMQADPIPFINLFFLLIFFVYKKKFNYLEL</sequence>
<dbReference type="EMBL" id="LR865369">
    <property type="protein sequence ID" value="CAD2088722.1"/>
    <property type="molecule type" value="Genomic_DNA"/>
</dbReference>
<feature type="compositionally biased region" description="Low complexity" evidence="1">
    <location>
        <begin position="596"/>
        <end position="607"/>
    </location>
</feature>
<keyword evidence="2" id="KW-1133">Transmembrane helix</keyword>
<dbReference type="Proteomes" id="UP000515308">
    <property type="component" value="Chromosome PVLDE_07"/>
</dbReference>
<dbReference type="Pfam" id="PF06022">
    <property type="entry name" value="Cir_Bir_Yir"/>
    <property type="match status" value="1"/>
</dbReference>
<name>A0A6V7RZ96_PLAVN</name>
<evidence type="ECO:0000256" key="1">
    <source>
        <dbReference type="SAM" id="MobiDB-lite"/>
    </source>
</evidence>
<feature type="transmembrane region" description="Helical" evidence="2">
    <location>
        <begin position="771"/>
        <end position="791"/>
    </location>
</feature>
<organism evidence="3 4">
    <name type="scientific">Plasmodium vinckei lentum</name>
    <dbReference type="NCBI Taxonomy" id="138297"/>
    <lineage>
        <taxon>Eukaryota</taxon>
        <taxon>Sar</taxon>
        <taxon>Alveolata</taxon>
        <taxon>Apicomplexa</taxon>
        <taxon>Aconoidasida</taxon>
        <taxon>Haemosporida</taxon>
        <taxon>Plasmodiidae</taxon>
        <taxon>Plasmodium</taxon>
        <taxon>Plasmodium (Vinckeia)</taxon>
    </lineage>
</organism>
<feature type="region of interest" description="Disordered" evidence="1">
    <location>
        <begin position="263"/>
        <end position="443"/>
    </location>
</feature>
<feature type="transmembrane region" description="Helical" evidence="2">
    <location>
        <begin position="690"/>
        <end position="711"/>
    </location>
</feature>
<feature type="region of interest" description="Disordered" evidence="1">
    <location>
        <begin position="544"/>
        <end position="664"/>
    </location>
</feature>
<dbReference type="AlphaFoldDB" id="A0A6V7RZ96"/>
<feature type="compositionally biased region" description="Pro residues" evidence="1">
    <location>
        <begin position="325"/>
        <end position="336"/>
    </location>
</feature>
<dbReference type="InterPro" id="IPR006477">
    <property type="entry name" value="Yir_bir_cir"/>
</dbReference>
<proteinExistence type="predicted"/>
<reference evidence="3 4" key="1">
    <citation type="submission" date="2020-08" db="EMBL/GenBank/DDBJ databases">
        <authorList>
            <person name="Ramaprasad A."/>
        </authorList>
    </citation>
    <scope>NUCLEOTIDE SEQUENCE [LARGE SCALE GENOMIC DNA]</scope>
</reference>
<evidence type="ECO:0000313" key="4">
    <source>
        <dbReference type="Proteomes" id="UP000515308"/>
    </source>
</evidence>
<feature type="compositionally biased region" description="Polar residues" evidence="1">
    <location>
        <begin position="609"/>
        <end position="664"/>
    </location>
</feature>
<accession>A0A6V7RZ96</accession>
<feature type="compositionally biased region" description="Gly residues" evidence="1">
    <location>
        <begin position="389"/>
        <end position="404"/>
    </location>
</feature>
<feature type="compositionally biased region" description="Polar residues" evidence="1">
    <location>
        <begin position="349"/>
        <end position="373"/>
    </location>
</feature>
<evidence type="ECO:0000313" key="3">
    <source>
        <dbReference type="EMBL" id="CAD2088722.1"/>
    </source>
</evidence>
<gene>
    <name evidence="3" type="ORF">PVLDE_0700070</name>
</gene>